<keyword evidence="1" id="KW-0812">Transmembrane</keyword>
<sequence>MAGVAVAANLLLYLALTMVPAAACWLLLQGPQIADWLRQARRPRPSASGPPIQVVARNLRRVHRTLVDFEPGTPALRRLAARQAYDDLLRQACRALAIPHRLDDLPEGMDKEIERLRVEESLRQAGLHIP</sequence>
<dbReference type="Proteomes" id="UP000256269">
    <property type="component" value="Unassembled WGS sequence"/>
</dbReference>
<dbReference type="RefSeq" id="WP_246015118.1">
    <property type="nucleotide sequence ID" value="NZ_CP144375.1"/>
</dbReference>
<reference evidence="2 3" key="1">
    <citation type="submission" date="2018-08" db="EMBL/GenBank/DDBJ databases">
        <title>Genomic Encyclopedia of Archaeal and Bacterial Type Strains, Phase II (KMG-II): from individual species to whole genera.</title>
        <authorList>
            <person name="Goeker M."/>
        </authorList>
    </citation>
    <scope>NUCLEOTIDE SEQUENCE [LARGE SCALE GENOMIC DNA]</scope>
    <source>
        <strain evidence="2 3">DSM 45791</strain>
    </source>
</reference>
<organism evidence="2 3">
    <name type="scientific">Kutzneria buriramensis</name>
    <dbReference type="NCBI Taxonomy" id="1045776"/>
    <lineage>
        <taxon>Bacteria</taxon>
        <taxon>Bacillati</taxon>
        <taxon>Actinomycetota</taxon>
        <taxon>Actinomycetes</taxon>
        <taxon>Pseudonocardiales</taxon>
        <taxon>Pseudonocardiaceae</taxon>
        <taxon>Kutzneria</taxon>
    </lineage>
</organism>
<dbReference type="AlphaFoldDB" id="A0A3E0HP62"/>
<evidence type="ECO:0000256" key="1">
    <source>
        <dbReference type="SAM" id="Phobius"/>
    </source>
</evidence>
<accession>A0A3E0HP62</accession>
<name>A0A3E0HP62_9PSEU</name>
<evidence type="ECO:0000313" key="3">
    <source>
        <dbReference type="Proteomes" id="UP000256269"/>
    </source>
</evidence>
<protein>
    <submittedName>
        <fullName evidence="2">Uncharacterized protein</fullName>
    </submittedName>
</protein>
<gene>
    <name evidence="2" type="ORF">BCF44_10545</name>
</gene>
<evidence type="ECO:0000313" key="2">
    <source>
        <dbReference type="EMBL" id="REH48187.1"/>
    </source>
</evidence>
<feature type="transmembrane region" description="Helical" evidence="1">
    <location>
        <begin position="6"/>
        <end position="28"/>
    </location>
</feature>
<keyword evidence="3" id="KW-1185">Reference proteome</keyword>
<proteinExistence type="predicted"/>
<comment type="caution">
    <text evidence="2">The sequence shown here is derived from an EMBL/GenBank/DDBJ whole genome shotgun (WGS) entry which is preliminary data.</text>
</comment>
<keyword evidence="1" id="KW-0472">Membrane</keyword>
<keyword evidence="1" id="KW-1133">Transmembrane helix</keyword>
<dbReference type="EMBL" id="QUNO01000005">
    <property type="protein sequence ID" value="REH48187.1"/>
    <property type="molecule type" value="Genomic_DNA"/>
</dbReference>